<dbReference type="Gene3D" id="1.20.144.10">
    <property type="entry name" value="Phosphatidic acid phosphatase type 2/haloperoxidase"/>
    <property type="match status" value="1"/>
</dbReference>
<dbReference type="InterPro" id="IPR036938">
    <property type="entry name" value="PAP2/HPO_sf"/>
</dbReference>
<comment type="subcellular location">
    <subcellularLocation>
        <location evidence="1">Cell membrane</location>
        <topology evidence="1">Multi-pass membrane protein</topology>
    </subcellularLocation>
</comment>
<keyword evidence="5" id="KW-0378">Hydrolase</keyword>
<feature type="transmembrane region" description="Helical" evidence="10">
    <location>
        <begin position="172"/>
        <end position="194"/>
    </location>
</feature>
<evidence type="ECO:0000256" key="2">
    <source>
        <dbReference type="ARBA" id="ARBA00012374"/>
    </source>
</evidence>
<name>A0A831S0N6_9GAMM</name>
<feature type="transmembrane region" description="Helical" evidence="10">
    <location>
        <begin position="81"/>
        <end position="98"/>
    </location>
</feature>
<evidence type="ECO:0000256" key="7">
    <source>
        <dbReference type="ARBA" id="ARBA00023136"/>
    </source>
</evidence>
<feature type="domain" description="Phosphatidic acid phosphatase type 2/haloperoxidase" evidence="11">
    <location>
        <begin position="85"/>
        <end position="243"/>
    </location>
</feature>
<evidence type="ECO:0000256" key="9">
    <source>
        <dbReference type="ARBA" id="ARBA00047594"/>
    </source>
</evidence>
<accession>A0A831S0N6</accession>
<evidence type="ECO:0000259" key="11">
    <source>
        <dbReference type="SMART" id="SM00014"/>
    </source>
</evidence>
<keyword evidence="6 10" id="KW-1133">Transmembrane helix</keyword>
<organism evidence="12">
    <name type="scientific">Thiolapillus brandeum</name>
    <dbReference type="NCBI Taxonomy" id="1076588"/>
    <lineage>
        <taxon>Bacteria</taxon>
        <taxon>Pseudomonadati</taxon>
        <taxon>Pseudomonadota</taxon>
        <taxon>Gammaproteobacteria</taxon>
        <taxon>Chromatiales</taxon>
        <taxon>Sedimenticolaceae</taxon>
        <taxon>Thiolapillus</taxon>
    </lineage>
</organism>
<evidence type="ECO:0000256" key="6">
    <source>
        <dbReference type="ARBA" id="ARBA00022989"/>
    </source>
</evidence>
<feature type="transmembrane region" description="Helical" evidence="10">
    <location>
        <begin position="201"/>
        <end position="222"/>
    </location>
</feature>
<dbReference type="CDD" id="cd01610">
    <property type="entry name" value="PAP2_like"/>
    <property type="match status" value="1"/>
</dbReference>
<dbReference type="InterPro" id="IPR000326">
    <property type="entry name" value="PAP2/HPO"/>
</dbReference>
<evidence type="ECO:0000313" key="12">
    <source>
        <dbReference type="EMBL" id="HEC07733.1"/>
    </source>
</evidence>
<gene>
    <name evidence="12" type="ORF">ENJ12_12835</name>
</gene>
<evidence type="ECO:0000256" key="10">
    <source>
        <dbReference type="SAM" id="Phobius"/>
    </source>
</evidence>
<keyword evidence="4 10" id="KW-0812">Transmembrane</keyword>
<dbReference type="AlphaFoldDB" id="A0A831S0N6"/>
<dbReference type="Pfam" id="PF01569">
    <property type="entry name" value="PAP2"/>
    <property type="match status" value="1"/>
</dbReference>
<sequence length="261" mass="28913">MAKLLENILGGCARAAPKQWLVLMLLLLVALLPAYLLHFTMPKEGWVLDFWWAVSFSASKYGLAWVGLLMVLVVQPSWKRIPLLLLPILLFIGGAAWMNEHLLKPAIAEPRPSIGYLADAANGGVLKQGVQAFYRMPDKASRSAYLEKHLEASSGLQMPELLREHWVEETGYSFPSGHAFAASALAGWFMFMILCAGRRHWLLPVLWGWVVAVCYSRILLGVHRPEDVMAGTVEGMALVAVAVLASSGILGWRKKQNQEPL</sequence>
<comment type="caution">
    <text evidence="12">The sequence shown here is derived from an EMBL/GenBank/DDBJ whole genome shotgun (WGS) entry which is preliminary data.</text>
</comment>
<feature type="transmembrane region" description="Helical" evidence="10">
    <location>
        <begin position="20"/>
        <end position="38"/>
    </location>
</feature>
<comment type="catalytic activity">
    <reaction evidence="9">
        <text>di-trans,octa-cis-undecaprenyl diphosphate + H2O = di-trans,octa-cis-undecaprenyl phosphate + phosphate + H(+)</text>
        <dbReference type="Rhea" id="RHEA:28094"/>
        <dbReference type="ChEBI" id="CHEBI:15377"/>
        <dbReference type="ChEBI" id="CHEBI:15378"/>
        <dbReference type="ChEBI" id="CHEBI:43474"/>
        <dbReference type="ChEBI" id="CHEBI:58405"/>
        <dbReference type="ChEBI" id="CHEBI:60392"/>
        <dbReference type="EC" id="3.6.1.27"/>
    </reaction>
</comment>
<dbReference type="SMART" id="SM00014">
    <property type="entry name" value="acidPPc"/>
    <property type="match status" value="1"/>
</dbReference>
<protein>
    <recommendedName>
        <fullName evidence="2">undecaprenyl-diphosphate phosphatase</fullName>
        <ecNumber evidence="2">3.6.1.27</ecNumber>
    </recommendedName>
    <alternativeName>
        <fullName evidence="8">Undecaprenyl pyrophosphate phosphatase</fullName>
    </alternativeName>
</protein>
<evidence type="ECO:0000256" key="3">
    <source>
        <dbReference type="ARBA" id="ARBA00022475"/>
    </source>
</evidence>
<reference evidence="12" key="1">
    <citation type="journal article" date="2020" name="mSystems">
        <title>Genome- and Community-Level Interaction Insights into Carbon Utilization and Element Cycling Functions of Hydrothermarchaeota in Hydrothermal Sediment.</title>
        <authorList>
            <person name="Zhou Z."/>
            <person name="Liu Y."/>
            <person name="Xu W."/>
            <person name="Pan J."/>
            <person name="Luo Z.H."/>
            <person name="Li M."/>
        </authorList>
    </citation>
    <scope>NUCLEOTIDE SEQUENCE [LARGE SCALE GENOMIC DNA]</scope>
    <source>
        <strain evidence="12">HyVt-458</strain>
    </source>
</reference>
<keyword evidence="7 10" id="KW-0472">Membrane</keyword>
<dbReference type="Proteomes" id="UP000886339">
    <property type="component" value="Unassembled WGS sequence"/>
</dbReference>
<proteinExistence type="predicted"/>
<dbReference type="SUPFAM" id="SSF48317">
    <property type="entry name" value="Acid phosphatase/Vanadium-dependent haloperoxidase"/>
    <property type="match status" value="1"/>
</dbReference>
<evidence type="ECO:0000256" key="5">
    <source>
        <dbReference type="ARBA" id="ARBA00022801"/>
    </source>
</evidence>
<dbReference type="PANTHER" id="PTHR14969">
    <property type="entry name" value="SPHINGOSINE-1-PHOSPHATE PHOSPHOHYDROLASE"/>
    <property type="match status" value="1"/>
</dbReference>
<evidence type="ECO:0000256" key="8">
    <source>
        <dbReference type="ARBA" id="ARBA00032707"/>
    </source>
</evidence>
<keyword evidence="3" id="KW-1003">Cell membrane</keyword>
<feature type="transmembrane region" description="Helical" evidence="10">
    <location>
        <begin position="228"/>
        <end position="252"/>
    </location>
</feature>
<evidence type="ECO:0000256" key="4">
    <source>
        <dbReference type="ARBA" id="ARBA00022692"/>
    </source>
</evidence>
<feature type="transmembrane region" description="Helical" evidence="10">
    <location>
        <begin position="50"/>
        <end position="74"/>
    </location>
</feature>
<evidence type="ECO:0000256" key="1">
    <source>
        <dbReference type="ARBA" id="ARBA00004651"/>
    </source>
</evidence>
<dbReference type="EC" id="3.6.1.27" evidence="2"/>
<dbReference type="GO" id="GO:0005886">
    <property type="term" value="C:plasma membrane"/>
    <property type="evidence" value="ECO:0007669"/>
    <property type="project" value="UniProtKB-SubCell"/>
</dbReference>
<dbReference type="GO" id="GO:0050380">
    <property type="term" value="F:undecaprenyl-diphosphatase activity"/>
    <property type="evidence" value="ECO:0007669"/>
    <property type="project" value="UniProtKB-EC"/>
</dbReference>
<dbReference type="PANTHER" id="PTHR14969:SF62">
    <property type="entry name" value="DECAPRENYLPHOSPHORYL-5-PHOSPHORIBOSE PHOSPHATASE RV3807C-RELATED"/>
    <property type="match status" value="1"/>
</dbReference>
<dbReference type="EMBL" id="DRLF01000445">
    <property type="protein sequence ID" value="HEC07733.1"/>
    <property type="molecule type" value="Genomic_DNA"/>
</dbReference>